<evidence type="ECO:0000256" key="6">
    <source>
        <dbReference type="ARBA" id="ARBA00023077"/>
    </source>
</evidence>
<comment type="subcellular location">
    <subcellularLocation>
        <location evidence="1">Cell outer membrane</location>
        <topology evidence="1">Multi-pass membrane protein</topology>
    </subcellularLocation>
</comment>
<dbReference type="SUPFAM" id="SSF56935">
    <property type="entry name" value="Porins"/>
    <property type="match status" value="1"/>
</dbReference>
<evidence type="ECO:0000313" key="14">
    <source>
        <dbReference type="Proteomes" id="UP000245370"/>
    </source>
</evidence>
<dbReference type="SUPFAM" id="SSF49464">
    <property type="entry name" value="Carboxypeptidase regulatory domain-like"/>
    <property type="match status" value="1"/>
</dbReference>
<dbReference type="InterPro" id="IPR012910">
    <property type="entry name" value="Plug_dom"/>
</dbReference>
<feature type="domain" description="TonB-dependent receptor-like beta-barrel" evidence="11">
    <location>
        <begin position="302"/>
        <end position="665"/>
    </location>
</feature>
<dbReference type="GO" id="GO:0009279">
    <property type="term" value="C:cell outer membrane"/>
    <property type="evidence" value="ECO:0007669"/>
    <property type="project" value="UniProtKB-SubCell"/>
</dbReference>
<evidence type="ECO:0000256" key="1">
    <source>
        <dbReference type="ARBA" id="ARBA00004571"/>
    </source>
</evidence>
<keyword evidence="5" id="KW-0732">Signal</keyword>
<protein>
    <recommendedName>
        <fullName evidence="15">TonB-dependent receptor</fullName>
    </recommendedName>
</protein>
<dbReference type="PANTHER" id="PTHR30069:SF29">
    <property type="entry name" value="HEMOGLOBIN AND HEMOGLOBIN-HAPTOGLOBIN-BINDING PROTEIN 1-RELATED"/>
    <property type="match status" value="1"/>
</dbReference>
<keyword evidence="6 10" id="KW-0798">TonB box</keyword>
<accession>A0A2U2X0M4</accession>
<organism evidence="13 14">
    <name type="scientific">Brumimicrobium oceani</name>
    <dbReference type="NCBI Taxonomy" id="2100725"/>
    <lineage>
        <taxon>Bacteria</taxon>
        <taxon>Pseudomonadati</taxon>
        <taxon>Bacteroidota</taxon>
        <taxon>Flavobacteriia</taxon>
        <taxon>Flavobacteriales</taxon>
        <taxon>Crocinitomicaceae</taxon>
        <taxon>Brumimicrobium</taxon>
    </lineage>
</organism>
<dbReference type="Gene3D" id="2.170.130.10">
    <property type="entry name" value="TonB-dependent receptor, plug domain"/>
    <property type="match status" value="1"/>
</dbReference>
<evidence type="ECO:0000256" key="5">
    <source>
        <dbReference type="ARBA" id="ARBA00022729"/>
    </source>
</evidence>
<comment type="similarity">
    <text evidence="10">Belongs to the TonB-dependent receptor family.</text>
</comment>
<evidence type="ECO:0000256" key="7">
    <source>
        <dbReference type="ARBA" id="ARBA00023136"/>
    </source>
</evidence>
<keyword evidence="3" id="KW-1134">Transmembrane beta strand</keyword>
<keyword evidence="9" id="KW-0998">Cell outer membrane</keyword>
<reference evidence="13 14" key="1">
    <citation type="submission" date="2018-05" db="EMBL/GenBank/DDBJ databases">
        <title>Brumimicrobium oceani sp. nov., isolated from coastal sediment.</title>
        <authorList>
            <person name="Kou Y."/>
        </authorList>
    </citation>
    <scope>NUCLEOTIDE SEQUENCE [LARGE SCALE GENOMIC DNA]</scope>
    <source>
        <strain evidence="13 14">C305</strain>
    </source>
</reference>
<dbReference type="InterPro" id="IPR000531">
    <property type="entry name" value="Beta-barrel_TonB"/>
</dbReference>
<dbReference type="RefSeq" id="WP_109360738.1">
    <property type="nucleotide sequence ID" value="NZ_QFRJ01000019.1"/>
</dbReference>
<keyword evidence="7 10" id="KW-0472">Membrane</keyword>
<dbReference type="InterPro" id="IPR037066">
    <property type="entry name" value="Plug_dom_sf"/>
</dbReference>
<dbReference type="InterPro" id="IPR039426">
    <property type="entry name" value="TonB-dep_rcpt-like"/>
</dbReference>
<keyword evidence="4" id="KW-0812">Transmembrane</keyword>
<dbReference type="InterPro" id="IPR008969">
    <property type="entry name" value="CarboxyPept-like_regulatory"/>
</dbReference>
<keyword evidence="14" id="KW-1185">Reference proteome</keyword>
<dbReference type="Pfam" id="PF13715">
    <property type="entry name" value="CarbopepD_reg_2"/>
    <property type="match status" value="1"/>
</dbReference>
<evidence type="ECO:0000256" key="8">
    <source>
        <dbReference type="ARBA" id="ARBA00023170"/>
    </source>
</evidence>
<evidence type="ECO:0000256" key="10">
    <source>
        <dbReference type="RuleBase" id="RU003357"/>
    </source>
</evidence>
<dbReference type="GO" id="GO:0044718">
    <property type="term" value="P:siderophore transmembrane transport"/>
    <property type="evidence" value="ECO:0007669"/>
    <property type="project" value="TreeGrafter"/>
</dbReference>
<evidence type="ECO:0000313" key="13">
    <source>
        <dbReference type="EMBL" id="PWH81338.1"/>
    </source>
</evidence>
<dbReference type="InterPro" id="IPR036942">
    <property type="entry name" value="Beta-barrel_TonB_sf"/>
</dbReference>
<sequence length="746" mass="84509">MKNNLILLVILLSGFAYGQKVSIQGTISSYIDSKSTEPLFGAEVFLKNAKEGDISDEKGRFSIKANANIADTLIIRASGYYSDTAYINSNETVNLRITLYPEFVTEEVVIKAKRDNSSILRLDPRNVENLTQGELRKAACCNLSESFETNATVDVSLADGVSGSKRIQMMGLNGRYTQLQFENIPFMHNLDQAFGLASVPGTWISSIQITKGAGTVTNGYESMAGLINLEYHKPDNVERLFINGYGSIQGRAELNLHGGKEINDKWSSAWFVHGASLKAENDRNKDGFRDMPLGDNLILMNRWKYNTELFRGQIGAKVSHTDQQGGQIGYNRYENQANQSLYGVGIRNTNVEVFGKTGFLFKEDLFSSIGVVYYMKYNELNTVFGNRSLDATEKRGYVNAMHETILGNTNHKLKSGLSFVYDDLEQTMEDKLPNDTTIRDFNRTEIVPGVFTEYTFTGSRSIVVLGARADYHNLYDWQFTPRANYKFDLTEHMDIRLTAGRGFRVSNYVTDNLSLMATNLPWYVDNDIAPEVSWNFGASWLWDFKLFNRKATWTADVYHTTFENQLVVDRDESADYIRMGNLNGTSYSNVFQTDFKFEPVKRFEIKAAYKFLDVKATTGGELASVLMVPTHRGFINFAYESRNNRWSYDLTLSVFGSQRLPEVMRPDGTFTTDNTSEVVPMMSGQITHRFKKFEVYLGGENLLDYRLENPIIDSENPFSERFDATRAYSSIFGVNVYAGFRFDIGK</sequence>
<dbReference type="PANTHER" id="PTHR30069">
    <property type="entry name" value="TONB-DEPENDENT OUTER MEMBRANE RECEPTOR"/>
    <property type="match status" value="1"/>
</dbReference>
<evidence type="ECO:0000259" key="11">
    <source>
        <dbReference type="Pfam" id="PF00593"/>
    </source>
</evidence>
<dbReference type="AlphaFoldDB" id="A0A2U2X0M4"/>
<evidence type="ECO:0000256" key="4">
    <source>
        <dbReference type="ARBA" id="ARBA00022692"/>
    </source>
</evidence>
<evidence type="ECO:0000259" key="12">
    <source>
        <dbReference type="Pfam" id="PF07715"/>
    </source>
</evidence>
<dbReference type="Gene3D" id="2.40.170.20">
    <property type="entry name" value="TonB-dependent receptor, beta-barrel domain"/>
    <property type="match status" value="1"/>
</dbReference>
<evidence type="ECO:0000256" key="9">
    <source>
        <dbReference type="ARBA" id="ARBA00023237"/>
    </source>
</evidence>
<dbReference type="Gene3D" id="2.60.40.1120">
    <property type="entry name" value="Carboxypeptidase-like, regulatory domain"/>
    <property type="match status" value="1"/>
</dbReference>
<reference evidence="13 14" key="2">
    <citation type="submission" date="2018-05" db="EMBL/GenBank/DDBJ databases">
        <authorList>
            <person name="Lanie J.A."/>
            <person name="Ng W.-L."/>
            <person name="Kazmierczak K.M."/>
            <person name="Andrzejewski T.M."/>
            <person name="Davidsen T.M."/>
            <person name="Wayne K.J."/>
            <person name="Tettelin H."/>
            <person name="Glass J.I."/>
            <person name="Rusch D."/>
            <person name="Podicherti R."/>
            <person name="Tsui H.-C.T."/>
            <person name="Winkler M.E."/>
        </authorList>
    </citation>
    <scope>NUCLEOTIDE SEQUENCE [LARGE SCALE GENOMIC DNA]</scope>
    <source>
        <strain evidence="13 14">C305</strain>
    </source>
</reference>
<dbReference type="Pfam" id="PF00593">
    <property type="entry name" value="TonB_dep_Rec_b-barrel"/>
    <property type="match status" value="1"/>
</dbReference>
<feature type="domain" description="TonB-dependent receptor plug" evidence="12">
    <location>
        <begin position="124"/>
        <end position="225"/>
    </location>
</feature>
<keyword evidence="8" id="KW-0675">Receptor</keyword>
<keyword evidence="2" id="KW-0813">Transport</keyword>
<evidence type="ECO:0000256" key="3">
    <source>
        <dbReference type="ARBA" id="ARBA00022452"/>
    </source>
</evidence>
<dbReference type="Pfam" id="PF07715">
    <property type="entry name" value="Plug"/>
    <property type="match status" value="1"/>
</dbReference>
<evidence type="ECO:0008006" key="15">
    <source>
        <dbReference type="Google" id="ProtNLM"/>
    </source>
</evidence>
<dbReference type="OrthoDB" id="1109239at2"/>
<gene>
    <name evidence="13" type="ORF">DIT68_15495</name>
</gene>
<comment type="caution">
    <text evidence="13">The sequence shown here is derived from an EMBL/GenBank/DDBJ whole genome shotgun (WGS) entry which is preliminary data.</text>
</comment>
<dbReference type="GO" id="GO:0015344">
    <property type="term" value="F:siderophore uptake transmembrane transporter activity"/>
    <property type="evidence" value="ECO:0007669"/>
    <property type="project" value="TreeGrafter"/>
</dbReference>
<proteinExistence type="inferred from homology"/>
<name>A0A2U2X0M4_9FLAO</name>
<dbReference type="Proteomes" id="UP000245370">
    <property type="component" value="Unassembled WGS sequence"/>
</dbReference>
<evidence type="ECO:0000256" key="2">
    <source>
        <dbReference type="ARBA" id="ARBA00022448"/>
    </source>
</evidence>
<dbReference type="EMBL" id="QFRJ01000019">
    <property type="protein sequence ID" value="PWH81338.1"/>
    <property type="molecule type" value="Genomic_DNA"/>
</dbReference>